<keyword evidence="1" id="KW-1133">Transmembrane helix</keyword>
<organism evidence="2 3">
    <name type="scientific">Phascolomyces articulosus</name>
    <dbReference type="NCBI Taxonomy" id="60185"/>
    <lineage>
        <taxon>Eukaryota</taxon>
        <taxon>Fungi</taxon>
        <taxon>Fungi incertae sedis</taxon>
        <taxon>Mucoromycota</taxon>
        <taxon>Mucoromycotina</taxon>
        <taxon>Mucoromycetes</taxon>
        <taxon>Mucorales</taxon>
        <taxon>Lichtheimiaceae</taxon>
        <taxon>Phascolomyces</taxon>
    </lineage>
</organism>
<keyword evidence="3" id="KW-1185">Reference proteome</keyword>
<keyword evidence="1" id="KW-0812">Transmembrane</keyword>
<protein>
    <submittedName>
        <fullName evidence="2">Uncharacterized protein</fullName>
    </submittedName>
</protein>
<reference evidence="2" key="1">
    <citation type="journal article" date="2022" name="IScience">
        <title>Evolution of zygomycete secretomes and the origins of terrestrial fungal ecologies.</title>
        <authorList>
            <person name="Chang Y."/>
            <person name="Wang Y."/>
            <person name="Mondo S."/>
            <person name="Ahrendt S."/>
            <person name="Andreopoulos W."/>
            <person name="Barry K."/>
            <person name="Beard J."/>
            <person name="Benny G.L."/>
            <person name="Blankenship S."/>
            <person name="Bonito G."/>
            <person name="Cuomo C."/>
            <person name="Desiro A."/>
            <person name="Gervers K.A."/>
            <person name="Hundley H."/>
            <person name="Kuo A."/>
            <person name="LaButti K."/>
            <person name="Lang B.F."/>
            <person name="Lipzen A."/>
            <person name="O'Donnell K."/>
            <person name="Pangilinan J."/>
            <person name="Reynolds N."/>
            <person name="Sandor L."/>
            <person name="Smith M.E."/>
            <person name="Tsang A."/>
            <person name="Grigoriev I.V."/>
            <person name="Stajich J.E."/>
            <person name="Spatafora J.W."/>
        </authorList>
    </citation>
    <scope>NUCLEOTIDE SEQUENCE</scope>
    <source>
        <strain evidence="2">RSA 2281</strain>
    </source>
</reference>
<evidence type="ECO:0000313" key="3">
    <source>
        <dbReference type="Proteomes" id="UP001209540"/>
    </source>
</evidence>
<feature type="transmembrane region" description="Helical" evidence="1">
    <location>
        <begin position="33"/>
        <end position="56"/>
    </location>
</feature>
<dbReference type="AlphaFoldDB" id="A0AAD5KFA8"/>
<dbReference type="EMBL" id="JAIXMP010000008">
    <property type="protein sequence ID" value="KAI9269070.1"/>
    <property type="molecule type" value="Genomic_DNA"/>
</dbReference>
<proteinExistence type="predicted"/>
<dbReference type="Proteomes" id="UP001209540">
    <property type="component" value="Unassembled WGS sequence"/>
</dbReference>
<reference evidence="2" key="2">
    <citation type="submission" date="2023-02" db="EMBL/GenBank/DDBJ databases">
        <authorList>
            <consortium name="DOE Joint Genome Institute"/>
            <person name="Mondo S.J."/>
            <person name="Chang Y."/>
            <person name="Wang Y."/>
            <person name="Ahrendt S."/>
            <person name="Andreopoulos W."/>
            <person name="Barry K."/>
            <person name="Beard J."/>
            <person name="Benny G.L."/>
            <person name="Blankenship S."/>
            <person name="Bonito G."/>
            <person name="Cuomo C."/>
            <person name="Desiro A."/>
            <person name="Gervers K.A."/>
            <person name="Hundley H."/>
            <person name="Kuo A."/>
            <person name="LaButti K."/>
            <person name="Lang B.F."/>
            <person name="Lipzen A."/>
            <person name="O'Donnell K."/>
            <person name="Pangilinan J."/>
            <person name="Reynolds N."/>
            <person name="Sandor L."/>
            <person name="Smith M.W."/>
            <person name="Tsang A."/>
            <person name="Grigoriev I.V."/>
            <person name="Stajich J.E."/>
            <person name="Spatafora J.W."/>
        </authorList>
    </citation>
    <scope>NUCLEOTIDE SEQUENCE</scope>
    <source>
        <strain evidence="2">RSA 2281</strain>
    </source>
</reference>
<comment type="caution">
    <text evidence="2">The sequence shown here is derived from an EMBL/GenBank/DDBJ whole genome shotgun (WGS) entry which is preliminary data.</text>
</comment>
<sequence>MAPANGDTNHQSWMHCVISYLKRFKAIMKKSVLCGRTGAICILDLNATICIAVIFLKLSTVSFVSAKQEDDMKKSFRDNNVSFCLFDSITDAGKTLYYDPSTCWFYLKYYTTLSSNEFNSCNGEFDPTGNFTFIPNSPEQLEGLFLAQQNEILDGSTGTFAGTVVGPNHSWLDMTTGASIRDFSSTKRGGSNSKCKNFQGRFPRKD</sequence>
<gene>
    <name evidence="2" type="ORF">BDA99DRAFT_535146</name>
</gene>
<evidence type="ECO:0000313" key="2">
    <source>
        <dbReference type="EMBL" id="KAI9269070.1"/>
    </source>
</evidence>
<evidence type="ECO:0000256" key="1">
    <source>
        <dbReference type="SAM" id="Phobius"/>
    </source>
</evidence>
<keyword evidence="1" id="KW-0472">Membrane</keyword>
<accession>A0AAD5KFA8</accession>
<name>A0AAD5KFA8_9FUNG</name>